<dbReference type="PROSITE" id="PS50004">
    <property type="entry name" value="C2"/>
    <property type="match status" value="1"/>
</dbReference>
<feature type="compositionally biased region" description="Polar residues" evidence="6">
    <location>
        <begin position="939"/>
        <end position="956"/>
    </location>
</feature>
<evidence type="ECO:0000256" key="3">
    <source>
        <dbReference type="ARBA" id="ARBA00023055"/>
    </source>
</evidence>
<evidence type="ECO:0000313" key="10">
    <source>
        <dbReference type="EMBL" id="CAE0038576.1"/>
    </source>
</evidence>
<comment type="subcellular location">
    <subcellularLocation>
        <location evidence="1">Membrane</location>
    </subcellularLocation>
</comment>
<reference evidence="9" key="1">
    <citation type="submission" date="2021-01" db="EMBL/GenBank/DDBJ databases">
        <authorList>
            <person name="Corre E."/>
            <person name="Pelletier E."/>
            <person name="Niang G."/>
            <person name="Scheremetjew M."/>
            <person name="Finn R."/>
            <person name="Kale V."/>
            <person name="Holt S."/>
            <person name="Cochrane G."/>
            <person name="Meng A."/>
            <person name="Brown T."/>
            <person name="Cohen L."/>
        </authorList>
    </citation>
    <scope>NUCLEOTIDE SEQUENCE</scope>
    <source>
        <strain evidence="9">CCMP 769</strain>
    </source>
</reference>
<dbReference type="PROSITE" id="PS51847">
    <property type="entry name" value="SMP"/>
    <property type="match status" value="1"/>
</dbReference>
<feature type="domain" description="C2" evidence="7">
    <location>
        <begin position="408"/>
        <end position="529"/>
    </location>
</feature>
<dbReference type="Pfam" id="PF25669">
    <property type="entry name" value="SMP_MUG190-like"/>
    <property type="match status" value="1"/>
</dbReference>
<feature type="compositionally biased region" description="Polar residues" evidence="6">
    <location>
        <begin position="865"/>
        <end position="875"/>
    </location>
</feature>
<keyword evidence="4" id="KW-0446">Lipid-binding</keyword>
<feature type="compositionally biased region" description="Basic and acidic residues" evidence="6">
    <location>
        <begin position="772"/>
        <end position="782"/>
    </location>
</feature>
<feature type="compositionally biased region" description="Basic and acidic residues" evidence="6">
    <location>
        <begin position="957"/>
        <end position="966"/>
    </location>
</feature>
<evidence type="ECO:0000256" key="6">
    <source>
        <dbReference type="SAM" id="MobiDB-lite"/>
    </source>
</evidence>
<dbReference type="InterPro" id="IPR000008">
    <property type="entry name" value="C2_dom"/>
</dbReference>
<accession>A0A7S2ZFJ7</accession>
<dbReference type="Gene3D" id="2.60.40.150">
    <property type="entry name" value="C2 domain"/>
    <property type="match status" value="1"/>
</dbReference>
<evidence type="ECO:0000256" key="1">
    <source>
        <dbReference type="ARBA" id="ARBA00004370"/>
    </source>
</evidence>
<evidence type="ECO:0000313" key="9">
    <source>
        <dbReference type="EMBL" id="CAE0038553.1"/>
    </source>
</evidence>
<dbReference type="CDD" id="cd21669">
    <property type="entry name" value="SMP_SF"/>
    <property type="match status" value="1"/>
</dbReference>
<keyword evidence="5" id="KW-0472">Membrane</keyword>
<feature type="compositionally biased region" description="Basic and acidic residues" evidence="6">
    <location>
        <begin position="725"/>
        <end position="760"/>
    </location>
</feature>
<feature type="region of interest" description="Disordered" evidence="6">
    <location>
        <begin position="668"/>
        <end position="707"/>
    </location>
</feature>
<dbReference type="GO" id="GO:0008289">
    <property type="term" value="F:lipid binding"/>
    <property type="evidence" value="ECO:0007669"/>
    <property type="project" value="UniProtKB-KW"/>
</dbReference>
<dbReference type="PANTHER" id="PTHR47261">
    <property type="entry name" value="CALCIUM-DEPENDENT LIPID-BINDING (CALB DOMAIN) FAMILY PROTEIN"/>
    <property type="match status" value="1"/>
</dbReference>
<evidence type="ECO:0000256" key="2">
    <source>
        <dbReference type="ARBA" id="ARBA00022448"/>
    </source>
</evidence>
<dbReference type="AlphaFoldDB" id="A0A7S2ZFJ7"/>
<feature type="region of interest" description="Disordered" evidence="6">
    <location>
        <begin position="725"/>
        <end position="1021"/>
    </location>
</feature>
<dbReference type="InterPro" id="IPR035892">
    <property type="entry name" value="C2_domain_sf"/>
</dbReference>
<gene>
    <name evidence="9" type="ORF">RMAR00112_LOCUS6512</name>
    <name evidence="10" type="ORF">RMAR00112_LOCUS6535</name>
</gene>
<evidence type="ECO:0008006" key="11">
    <source>
        <dbReference type="Google" id="ProtNLM"/>
    </source>
</evidence>
<dbReference type="EMBL" id="HBHW01008614">
    <property type="protein sequence ID" value="CAE0038553.1"/>
    <property type="molecule type" value="Transcribed_RNA"/>
</dbReference>
<protein>
    <recommendedName>
        <fullName evidence="11">C2 domain-containing protein</fullName>
    </recommendedName>
</protein>
<sequence length="1021" mass="114059">MEESEICFVEGMARLLSRPTRLYVGKSGRQWVKWKVRRRRTVSMGVGGLENVDVGVVASAARTVGVKVLKFTFSLPRLMLEAIKYMLGVFDSGAGIATSFLNELERLRRLQPVDPAAAARPELFPTGFKLMLIWFVGTYVAIRFLTFLTNLVRFGFAVLWSTVQSLSDERPMFRFLRKVINPLSSATFVQSGDNESLFQNSGDFRAREMTDQEPAEWVNAAVRKVWRLYPKDLSKMAKELMQESIDENLLENKPPFVDKISVESVEMGERPFWVRNVEKLPTRIDSHLAYNFNFRYTGDANFVMKVSLTGPFRRFGVNVPVLVGDMNIDAKAWVRAKLTREAPYLYEISWALAEKPNLDVVIKPFKAVNLMTVPGLSKFLRNLLITELPSQFILPAKSIMYLDPTIADVNAFAADLHQTDAQYKGLLAIILIEAKELSGQTSMGLKNPFCYIRLNDKVIKSKNDTTTSEQGGGTAPIWNQQFELLVRDPKNDVLEIEVHNRFGALSRPVGSFRMRLGSLQEGKKTDLWVPLRGGVSDKARLHLNLNYRKFVDDSDNEHYFKTRAETRRKIEKKQRVPKKAGHTDKAVQTVDTVGFPEGPIFGEEPVGERWEWGETQVPANPEKLREAELRVDENENGAETRTDLGKFSNWISSVRDGIVPGNRAVEDAAPIEDEPEQTIVSEPQKSFEPPKNLDNERTPQVNSGRSPIVVTAVQSVFSGVVDFFRRPRGDAKTKSDDEKRSSTEVEKKSDEDEVPEKETIEQIDAVEQTSEPDLKQQPEKKFSWFPFFSNQQDVAEMEAEDKGLSKGTTEGGRRDDATYLYADAQTNTELSPPAESAAEPVKGSDNSKTEIMKSILTDLVERQQTRVIRSGTSVSPDDADQNRGTSENDGYTKSSKTIENQGNGSVGDGGKATEMNGSKPRANSKSGSEPESGADPDETSNANRSSRPGPWNTTGVQKEERLEQPEKSTNNSSGKPESGTIRIERLRISEKTPLDADATVDIDSGTISAESDQSSKSAKEA</sequence>
<feature type="compositionally biased region" description="Polar residues" evidence="6">
    <location>
        <begin position="1005"/>
        <end position="1021"/>
    </location>
</feature>
<keyword evidence="3" id="KW-0445">Lipid transport</keyword>
<dbReference type="InterPro" id="IPR031468">
    <property type="entry name" value="SMP_LBD"/>
</dbReference>
<evidence type="ECO:0000259" key="7">
    <source>
        <dbReference type="PROSITE" id="PS50004"/>
    </source>
</evidence>
<evidence type="ECO:0000259" key="8">
    <source>
        <dbReference type="PROSITE" id="PS51847"/>
    </source>
</evidence>
<feature type="compositionally biased region" description="Polar residues" evidence="6">
    <location>
        <begin position="882"/>
        <end position="903"/>
    </location>
</feature>
<evidence type="ECO:0000256" key="4">
    <source>
        <dbReference type="ARBA" id="ARBA00023121"/>
    </source>
</evidence>
<dbReference type="SMART" id="SM00239">
    <property type="entry name" value="C2"/>
    <property type="match status" value="1"/>
</dbReference>
<feature type="compositionally biased region" description="Basic and acidic residues" evidence="6">
    <location>
        <begin position="982"/>
        <end position="994"/>
    </location>
</feature>
<dbReference type="SUPFAM" id="SSF49562">
    <property type="entry name" value="C2 domain (Calcium/lipid-binding domain, CaLB)"/>
    <property type="match status" value="1"/>
</dbReference>
<feature type="domain" description="SMP-LTD" evidence="8">
    <location>
        <begin position="211"/>
        <end position="403"/>
    </location>
</feature>
<dbReference type="Pfam" id="PF00168">
    <property type="entry name" value="C2"/>
    <property type="match status" value="1"/>
</dbReference>
<dbReference type="EMBL" id="HBHW01008647">
    <property type="protein sequence ID" value="CAE0038576.1"/>
    <property type="molecule type" value="Transcribed_RNA"/>
</dbReference>
<dbReference type="GO" id="GO:0016020">
    <property type="term" value="C:membrane"/>
    <property type="evidence" value="ECO:0007669"/>
    <property type="project" value="UniProtKB-SubCell"/>
</dbReference>
<evidence type="ECO:0000256" key="5">
    <source>
        <dbReference type="ARBA" id="ARBA00023136"/>
    </source>
</evidence>
<name>A0A7S2ZFJ7_9RHOD</name>
<dbReference type="GO" id="GO:0006869">
    <property type="term" value="P:lipid transport"/>
    <property type="evidence" value="ECO:0007669"/>
    <property type="project" value="UniProtKB-KW"/>
</dbReference>
<proteinExistence type="predicted"/>
<keyword evidence="2" id="KW-0813">Transport</keyword>
<dbReference type="PANTHER" id="PTHR47261:SF2">
    <property type="entry name" value="CALCIUM-DEPENDENT LIPID-BINDING (CALB DOMAIN) FAMILY PROTEIN"/>
    <property type="match status" value="1"/>
</dbReference>
<organism evidence="9">
    <name type="scientific">Rhodosorus marinus</name>
    <dbReference type="NCBI Taxonomy" id="101924"/>
    <lineage>
        <taxon>Eukaryota</taxon>
        <taxon>Rhodophyta</taxon>
        <taxon>Stylonematophyceae</taxon>
        <taxon>Stylonematales</taxon>
        <taxon>Stylonemataceae</taxon>
        <taxon>Rhodosorus</taxon>
    </lineage>
</organism>